<accession>A0A383WQG1</accession>
<sequence>MLKASRRRHIFKGIHLQDGHTMSDYGVESAAAELAAQGRGQVPVLHLMLPLRGGMYHETSGRHDNESMSAEPLTHTEVSVAVPGLGELQLTVPVDVSGSELLQLVQQRVQTHSAAAAPKQQQSH</sequence>
<dbReference type="Proteomes" id="UP000256970">
    <property type="component" value="Unassembled WGS sequence"/>
</dbReference>
<evidence type="ECO:0000313" key="1">
    <source>
        <dbReference type="EMBL" id="SZX79416.1"/>
    </source>
</evidence>
<evidence type="ECO:0000313" key="2">
    <source>
        <dbReference type="Proteomes" id="UP000256970"/>
    </source>
</evidence>
<organism evidence="1 2">
    <name type="scientific">Tetradesmus obliquus</name>
    <name type="common">Green alga</name>
    <name type="synonym">Acutodesmus obliquus</name>
    <dbReference type="NCBI Taxonomy" id="3088"/>
    <lineage>
        <taxon>Eukaryota</taxon>
        <taxon>Viridiplantae</taxon>
        <taxon>Chlorophyta</taxon>
        <taxon>core chlorophytes</taxon>
        <taxon>Chlorophyceae</taxon>
        <taxon>CS clade</taxon>
        <taxon>Sphaeropleales</taxon>
        <taxon>Scenedesmaceae</taxon>
        <taxon>Tetradesmus</taxon>
    </lineage>
</organism>
<proteinExistence type="predicted"/>
<gene>
    <name evidence="1" type="ORF">BQ4739_LOCUS19692</name>
</gene>
<reference evidence="1 2" key="1">
    <citation type="submission" date="2016-10" db="EMBL/GenBank/DDBJ databases">
        <authorList>
            <person name="Cai Z."/>
        </authorList>
    </citation>
    <scope>NUCLEOTIDE SEQUENCE [LARGE SCALE GENOMIC DNA]</scope>
</reference>
<evidence type="ECO:0008006" key="3">
    <source>
        <dbReference type="Google" id="ProtNLM"/>
    </source>
</evidence>
<name>A0A383WQG1_TETOB</name>
<dbReference type="EMBL" id="FNXT01001366">
    <property type="protein sequence ID" value="SZX79416.1"/>
    <property type="molecule type" value="Genomic_DNA"/>
</dbReference>
<dbReference type="AlphaFoldDB" id="A0A383WQG1"/>
<keyword evidence="2" id="KW-1185">Reference proteome</keyword>
<protein>
    <recommendedName>
        <fullName evidence="3">Ubiquitin-like domain-containing protein</fullName>
    </recommendedName>
</protein>
<dbReference type="Gene3D" id="3.10.20.90">
    <property type="entry name" value="Phosphatidylinositol 3-kinase Catalytic Subunit, Chain A, domain 1"/>
    <property type="match status" value="1"/>
</dbReference>